<dbReference type="EMBL" id="BGZK01001275">
    <property type="protein sequence ID" value="GBP76080.1"/>
    <property type="molecule type" value="Genomic_DNA"/>
</dbReference>
<accession>A0A4C1YLV7</accession>
<evidence type="ECO:0000313" key="3">
    <source>
        <dbReference type="Proteomes" id="UP000299102"/>
    </source>
</evidence>
<organism evidence="2 3">
    <name type="scientific">Eumeta variegata</name>
    <name type="common">Bagworm moth</name>
    <name type="synonym">Eumeta japonica</name>
    <dbReference type="NCBI Taxonomy" id="151549"/>
    <lineage>
        <taxon>Eukaryota</taxon>
        <taxon>Metazoa</taxon>
        <taxon>Ecdysozoa</taxon>
        <taxon>Arthropoda</taxon>
        <taxon>Hexapoda</taxon>
        <taxon>Insecta</taxon>
        <taxon>Pterygota</taxon>
        <taxon>Neoptera</taxon>
        <taxon>Endopterygota</taxon>
        <taxon>Lepidoptera</taxon>
        <taxon>Glossata</taxon>
        <taxon>Ditrysia</taxon>
        <taxon>Tineoidea</taxon>
        <taxon>Psychidae</taxon>
        <taxon>Oiketicinae</taxon>
        <taxon>Eumeta</taxon>
    </lineage>
</organism>
<evidence type="ECO:0000256" key="1">
    <source>
        <dbReference type="SAM" id="MobiDB-lite"/>
    </source>
</evidence>
<reference evidence="2 3" key="1">
    <citation type="journal article" date="2019" name="Commun. Biol.">
        <title>The bagworm genome reveals a unique fibroin gene that provides high tensile strength.</title>
        <authorList>
            <person name="Kono N."/>
            <person name="Nakamura H."/>
            <person name="Ohtoshi R."/>
            <person name="Tomita M."/>
            <person name="Numata K."/>
            <person name="Arakawa K."/>
        </authorList>
    </citation>
    <scope>NUCLEOTIDE SEQUENCE [LARGE SCALE GENOMIC DNA]</scope>
</reference>
<proteinExistence type="predicted"/>
<name>A0A4C1YLV7_EUMVA</name>
<comment type="caution">
    <text evidence="2">The sequence shown here is derived from an EMBL/GenBank/DDBJ whole genome shotgun (WGS) entry which is preliminary data.</text>
</comment>
<protein>
    <submittedName>
        <fullName evidence="2">Uncharacterized protein</fullName>
    </submittedName>
</protein>
<gene>
    <name evidence="2" type="ORF">EVAR_46948_1</name>
</gene>
<sequence>MKTHEDTCLGIYVRSRPARYVHDASESENRCSNSHCISCTLYAFHFPKGMHSNSVAVNATGDGAPHAAPGRACILSADCGGSVSSWRYCSDFALYIFDIARASDRRESRCSRRFSTEKTSRSAVVRRRAAQSERLISAVRPLGLEPNSDRAAHGGYAIIVLLAARSTIADSRPAAACGSAGSPARRAADGSSADFVCIMKCVNKKNFRQLRHTVIAGCGPAPGAEKGGQARPPPRPRPPRLRARYTLYIISGRELVSKSSRAERVCAT</sequence>
<evidence type="ECO:0000313" key="2">
    <source>
        <dbReference type="EMBL" id="GBP76080.1"/>
    </source>
</evidence>
<keyword evidence="3" id="KW-1185">Reference proteome</keyword>
<feature type="region of interest" description="Disordered" evidence="1">
    <location>
        <begin position="219"/>
        <end position="240"/>
    </location>
</feature>
<dbReference type="AlphaFoldDB" id="A0A4C1YLV7"/>
<dbReference type="Proteomes" id="UP000299102">
    <property type="component" value="Unassembled WGS sequence"/>
</dbReference>